<organism evidence="12 13">
    <name type="scientific">Python bivittatus</name>
    <name type="common">Burmese python</name>
    <name type="synonym">Python molurus bivittatus</name>
    <dbReference type="NCBI Taxonomy" id="176946"/>
    <lineage>
        <taxon>Eukaryota</taxon>
        <taxon>Metazoa</taxon>
        <taxon>Chordata</taxon>
        <taxon>Craniata</taxon>
        <taxon>Vertebrata</taxon>
        <taxon>Euteleostomi</taxon>
        <taxon>Lepidosauria</taxon>
        <taxon>Squamata</taxon>
        <taxon>Bifurcata</taxon>
        <taxon>Unidentata</taxon>
        <taxon>Episquamata</taxon>
        <taxon>Toxicofera</taxon>
        <taxon>Serpentes</taxon>
        <taxon>Henophidia</taxon>
        <taxon>Pythonidae</taxon>
        <taxon>Python</taxon>
    </lineage>
</organism>
<dbReference type="GO" id="GO:0043296">
    <property type="term" value="C:apical junction complex"/>
    <property type="evidence" value="ECO:0007669"/>
    <property type="project" value="TreeGrafter"/>
</dbReference>
<dbReference type="OrthoDB" id="10063560at2759"/>
<feature type="compositionally biased region" description="Polar residues" evidence="9">
    <location>
        <begin position="841"/>
        <end position="859"/>
    </location>
</feature>
<dbReference type="GO" id="GO:0005874">
    <property type="term" value="C:microtubule"/>
    <property type="evidence" value="ECO:0007669"/>
    <property type="project" value="UniProtKB-KW"/>
</dbReference>
<dbReference type="Pfam" id="PF08687">
    <property type="entry name" value="ASD2"/>
    <property type="match status" value="1"/>
</dbReference>
<evidence type="ECO:0000256" key="3">
    <source>
        <dbReference type="ARBA" id="ARBA00022490"/>
    </source>
</evidence>
<feature type="compositionally biased region" description="Polar residues" evidence="9">
    <location>
        <begin position="937"/>
        <end position="951"/>
    </location>
</feature>
<feature type="compositionally biased region" description="Basic and acidic residues" evidence="9">
    <location>
        <begin position="903"/>
        <end position="925"/>
    </location>
</feature>
<dbReference type="PANTHER" id="PTHR15012">
    <property type="entry name" value="APICAL PROTEIN/SHROOM-RELATED"/>
    <property type="match status" value="1"/>
</dbReference>
<keyword evidence="3" id="KW-0963">Cytoplasm</keyword>
<feature type="domain" description="ASD1" evidence="10">
    <location>
        <begin position="582"/>
        <end position="684"/>
    </location>
</feature>
<feature type="region of interest" description="Disordered" evidence="9">
    <location>
        <begin position="750"/>
        <end position="786"/>
    </location>
</feature>
<dbReference type="RefSeq" id="XP_007431956.3">
    <property type="nucleotide sequence ID" value="XM_007431894.3"/>
</dbReference>
<gene>
    <name evidence="13" type="primary">SHROOM1</name>
</gene>
<protein>
    <submittedName>
        <fullName evidence="13">Protein Shroom1</fullName>
    </submittedName>
</protein>
<dbReference type="Pfam" id="PF08688">
    <property type="entry name" value="ASD1"/>
    <property type="match status" value="1"/>
</dbReference>
<evidence type="ECO:0000256" key="5">
    <source>
        <dbReference type="ARBA" id="ARBA00023203"/>
    </source>
</evidence>
<reference evidence="13" key="1">
    <citation type="submission" date="2025-08" db="UniProtKB">
        <authorList>
            <consortium name="RefSeq"/>
        </authorList>
    </citation>
    <scope>IDENTIFICATION</scope>
    <source>
        <tissue evidence="13">Liver</tissue>
    </source>
</reference>
<evidence type="ECO:0000256" key="8">
    <source>
        <dbReference type="SAM" id="Coils"/>
    </source>
</evidence>
<feature type="region of interest" description="Disordered" evidence="9">
    <location>
        <begin position="899"/>
        <end position="977"/>
    </location>
</feature>
<dbReference type="PANTHER" id="PTHR15012:SF37">
    <property type="entry name" value="PROTEIN SHROOM1"/>
    <property type="match status" value="1"/>
</dbReference>
<feature type="compositionally biased region" description="Polar residues" evidence="9">
    <location>
        <begin position="776"/>
        <end position="786"/>
    </location>
</feature>
<dbReference type="PROSITE" id="PS51306">
    <property type="entry name" value="ASD1"/>
    <property type="match status" value="1"/>
</dbReference>
<dbReference type="GO" id="GO:0005912">
    <property type="term" value="C:adherens junction"/>
    <property type="evidence" value="ECO:0007669"/>
    <property type="project" value="TreeGrafter"/>
</dbReference>
<dbReference type="GO" id="GO:0007015">
    <property type="term" value="P:actin filament organization"/>
    <property type="evidence" value="ECO:0007669"/>
    <property type="project" value="TreeGrafter"/>
</dbReference>
<feature type="coiled-coil region" evidence="8">
    <location>
        <begin position="1283"/>
        <end position="1310"/>
    </location>
</feature>
<evidence type="ECO:0000259" key="11">
    <source>
        <dbReference type="PROSITE" id="PS51307"/>
    </source>
</evidence>
<evidence type="ECO:0000259" key="10">
    <source>
        <dbReference type="PROSITE" id="PS51306"/>
    </source>
</evidence>
<dbReference type="OMA" id="YMTENQL"/>
<accession>A0A9F2QZR9</accession>
<keyword evidence="4" id="KW-0493">Microtubule</keyword>
<feature type="compositionally biased region" description="Basic and acidic residues" evidence="9">
    <location>
        <begin position="666"/>
        <end position="687"/>
    </location>
</feature>
<evidence type="ECO:0000256" key="9">
    <source>
        <dbReference type="SAM" id="MobiDB-lite"/>
    </source>
</evidence>
<feature type="compositionally biased region" description="Basic and acidic residues" evidence="9">
    <location>
        <begin position="550"/>
        <end position="574"/>
    </location>
</feature>
<evidence type="ECO:0000256" key="7">
    <source>
        <dbReference type="PROSITE-ProRule" id="PRU00637"/>
    </source>
</evidence>
<evidence type="ECO:0000313" key="12">
    <source>
        <dbReference type="Proteomes" id="UP000695026"/>
    </source>
</evidence>
<evidence type="ECO:0000256" key="6">
    <source>
        <dbReference type="ARBA" id="ARBA00023212"/>
    </source>
</evidence>
<dbReference type="InterPro" id="IPR014799">
    <property type="entry name" value="ASD2_dom"/>
</dbReference>
<name>A0A9F2QZR9_PYTBI</name>
<dbReference type="GO" id="GO:0030864">
    <property type="term" value="C:cortical actin cytoskeleton"/>
    <property type="evidence" value="ECO:0007669"/>
    <property type="project" value="TreeGrafter"/>
</dbReference>
<evidence type="ECO:0000256" key="2">
    <source>
        <dbReference type="ARBA" id="ARBA00006469"/>
    </source>
</evidence>
<proteinExistence type="inferred from homology"/>
<feature type="region of interest" description="Disordered" evidence="9">
    <location>
        <begin position="541"/>
        <end position="574"/>
    </location>
</feature>
<dbReference type="GO" id="GO:0051015">
    <property type="term" value="F:actin filament binding"/>
    <property type="evidence" value="ECO:0007669"/>
    <property type="project" value="InterPro"/>
</dbReference>
<evidence type="ECO:0000256" key="1">
    <source>
        <dbReference type="ARBA" id="ARBA00004245"/>
    </source>
</evidence>
<comment type="similarity">
    <text evidence="2">Belongs to the shroom family.</text>
</comment>
<keyword evidence="8" id="KW-0175">Coiled coil</keyword>
<keyword evidence="5 7" id="KW-0009">Actin-binding</keyword>
<comment type="subcellular location">
    <subcellularLocation>
        <location evidence="1">Cytoplasm</location>
        <location evidence="1">Cytoskeleton</location>
    </subcellularLocation>
</comment>
<dbReference type="InterPro" id="IPR014800">
    <property type="entry name" value="ASD1_dom"/>
</dbReference>
<feature type="compositionally biased region" description="Polar residues" evidence="9">
    <location>
        <begin position="614"/>
        <end position="630"/>
    </location>
</feature>
<feature type="region of interest" description="Disordered" evidence="9">
    <location>
        <begin position="606"/>
        <end position="687"/>
    </location>
</feature>
<dbReference type="PROSITE" id="PS51307">
    <property type="entry name" value="ASD2"/>
    <property type="match status" value="1"/>
</dbReference>
<dbReference type="CTD" id="134549"/>
<dbReference type="Proteomes" id="UP000695026">
    <property type="component" value="Unplaced"/>
</dbReference>
<dbReference type="GO" id="GO:0016324">
    <property type="term" value="C:apical plasma membrane"/>
    <property type="evidence" value="ECO:0007669"/>
    <property type="project" value="TreeGrafter"/>
</dbReference>
<evidence type="ECO:0000313" key="13">
    <source>
        <dbReference type="RefSeq" id="XP_007431956.3"/>
    </source>
</evidence>
<feature type="region of interest" description="Disordered" evidence="9">
    <location>
        <begin position="835"/>
        <end position="875"/>
    </location>
</feature>
<dbReference type="GeneID" id="103050943"/>
<feature type="domain" description="ASD2" evidence="11">
    <location>
        <begin position="1030"/>
        <end position="1312"/>
    </location>
</feature>
<evidence type="ECO:0000256" key="4">
    <source>
        <dbReference type="ARBA" id="ARBA00022701"/>
    </source>
</evidence>
<feature type="coiled-coil region" evidence="8">
    <location>
        <begin position="1229"/>
        <end position="1259"/>
    </location>
</feature>
<dbReference type="Gene3D" id="6.10.250.3120">
    <property type="match status" value="1"/>
</dbReference>
<feature type="compositionally biased region" description="Polar residues" evidence="9">
    <location>
        <begin position="755"/>
        <end position="767"/>
    </location>
</feature>
<keyword evidence="6" id="KW-0206">Cytoskeleton</keyword>
<sequence length="1313" mass="148481">MSSSDNEVSRWHPRHVKEIAELLSPLVSPNNVHIFSPENPLPGIHQCMHISGKTDSAYSSFSGSSNLPDFPVSLGSNEHYLLPLKQVSYMDLGYIGGICNPRACKPQGNFECRQKFENNLVRKCNYHKLDSPAHTKSYGSKPAPGMLYQTASPLARLSPLLSHSPSPTAQIDNYKANRNVDETHAGLCLNSNVQGETYMQVLPLHTLPNYCNDCWLSISQNESPVTEKGIIWYPTNLNTTKKNSTTSSNKRCILQEKLKSGCLAKETEEMLTAQNAIHAYKIPEAMTAKPSLSLQTSHKPVNDPLENKQYLYACSVHKPPFGEADLTSTAAVPRKQEGQLYGVLDLLRADDYSGFDHRIYKSSKSLKYADNSVPNKAIPGIINTYEDKDCTFHSEEENSRSIWQQPLKIQKLPSQALDSTETSYSEIYETSSPVSYFNHDAEEVASQLFNGLGKTEQNTTSSTNLLTNPGQEEMLKPFGFPKLPFSKAESQSQNDSANIKINRKTTPLLYYLSGGRNSSFMNHKNQGQEHEDFLMKFPRNNHPGLAEPLEIPKDSNSRVDDTANKNEGSLDEKFKNDYREKLKVAQQKVLRETSFKRKDLQMSLPIRLKEKPSSRPSIQHLRSLSLSSTNEDSKLIPPPKPQENTYPEEESKKPQTVRIGGRKRATKEQKKMSYSEPDKLNQLDDLRDQSISWGEKNARSQSEEITGQDMKIIRSKALENQGRAISKAELKQLQHNALLEYMERKIGQQPAIAKNRSQQKLSSQLRILSSKRLPEDSTSNPSTTRISQNTFSLFPASGRIHEPPSVFPTLTSTATTTDRCIVRSLESELLNTKAQPAISEESYNSKYAPAQSSLHSGFASSRPRERSQSVPSPVQDCSRSIAFSALSSQDHEYYATHHSFSVTEKEDSGDSEDAKKSIENSHGQETELSLFSKEKSQNAQLKQEISENSEVFSEPGGTWCQHREEEDTSDHSEHRTDNCTALLGNEGSKHLSQQLANVKVLQNEHEHQFSLQDTALSIAQSKSQQDQKYDHLAVEIIAEDKSLVDILMPHPSRKTVYDLMEGLFPVNTSVLGRSRRRNWGIQSAQANDQRSNECGTDPYHGTTNDLGQRAEDDILHINQILNENTERFLEVDRITSKKKQLISSIQSKLQTLQDERELIQSEATEHTAHGKVLGSLVQDLCKPNEYERYQMFIGDLEKVVSLLLCLSTRLARIHNAMGKMDENTDAEEKQSLNERHRLLSRQREDAKDLKENLDRRERVVSGILSKYMTENQLQYYRHFIQKKITLLIEQKDLEEHIKFLEEQLEELEKSIPP</sequence>
<dbReference type="KEGG" id="pbi:103050943"/>
<dbReference type="InterPro" id="IPR027685">
    <property type="entry name" value="Shroom_fam"/>
</dbReference>
<keyword evidence="12" id="KW-1185">Reference proteome</keyword>
<feature type="compositionally biased region" description="Basic and acidic residues" evidence="9">
    <location>
        <begin position="961"/>
        <end position="977"/>
    </location>
</feature>